<dbReference type="PROSITE" id="PS50088">
    <property type="entry name" value="ANK_REPEAT"/>
    <property type="match status" value="3"/>
</dbReference>
<feature type="repeat" description="ANK" evidence="1">
    <location>
        <begin position="1529"/>
        <end position="1553"/>
    </location>
</feature>
<feature type="region of interest" description="Disordered" evidence="2">
    <location>
        <begin position="485"/>
        <end position="527"/>
    </location>
</feature>
<feature type="compositionally biased region" description="Low complexity" evidence="2">
    <location>
        <begin position="625"/>
        <end position="636"/>
    </location>
</feature>
<feature type="region of interest" description="Disordered" evidence="2">
    <location>
        <begin position="897"/>
        <end position="943"/>
    </location>
</feature>
<dbReference type="InterPro" id="IPR036770">
    <property type="entry name" value="Ankyrin_rpt-contain_sf"/>
</dbReference>
<feature type="compositionally biased region" description="Polar residues" evidence="2">
    <location>
        <begin position="556"/>
        <end position="569"/>
    </location>
</feature>
<accession>A0A433TUM7</accession>
<dbReference type="Pfam" id="PF00023">
    <property type="entry name" value="Ank"/>
    <property type="match status" value="1"/>
</dbReference>
<feature type="region of interest" description="Disordered" evidence="2">
    <location>
        <begin position="545"/>
        <end position="863"/>
    </location>
</feature>
<feature type="repeat" description="ANK" evidence="1">
    <location>
        <begin position="1412"/>
        <end position="1445"/>
    </location>
</feature>
<proteinExistence type="predicted"/>
<evidence type="ECO:0000256" key="1">
    <source>
        <dbReference type="PROSITE-ProRule" id="PRU00023"/>
    </source>
</evidence>
<evidence type="ECO:0000313" key="4">
    <source>
        <dbReference type="Proteomes" id="UP000271974"/>
    </source>
</evidence>
<feature type="compositionally biased region" description="Basic and acidic residues" evidence="2">
    <location>
        <begin position="508"/>
        <end position="517"/>
    </location>
</feature>
<dbReference type="OrthoDB" id="273147at2759"/>
<dbReference type="STRING" id="188477.A0A433TUM7"/>
<feature type="repeat" description="ANK" evidence="1">
    <location>
        <begin position="1446"/>
        <end position="1468"/>
    </location>
</feature>
<dbReference type="PROSITE" id="PS50297">
    <property type="entry name" value="ANK_REP_REGION"/>
    <property type="match status" value="2"/>
</dbReference>
<evidence type="ECO:0000256" key="2">
    <source>
        <dbReference type="SAM" id="MobiDB-lite"/>
    </source>
</evidence>
<dbReference type="GO" id="GO:0006974">
    <property type="term" value="P:DNA damage response"/>
    <property type="evidence" value="ECO:0007669"/>
    <property type="project" value="TreeGrafter"/>
</dbReference>
<evidence type="ECO:0000313" key="3">
    <source>
        <dbReference type="EMBL" id="RUS85249.1"/>
    </source>
</evidence>
<dbReference type="InterPro" id="IPR002110">
    <property type="entry name" value="Ankyrin_rpt"/>
</dbReference>
<feature type="compositionally biased region" description="Polar residues" evidence="2">
    <location>
        <begin position="578"/>
        <end position="591"/>
    </location>
</feature>
<feature type="compositionally biased region" description="Polar residues" evidence="2">
    <location>
        <begin position="926"/>
        <end position="936"/>
    </location>
</feature>
<dbReference type="GO" id="GO:0035861">
    <property type="term" value="C:site of double-strand break"/>
    <property type="evidence" value="ECO:0007669"/>
    <property type="project" value="TreeGrafter"/>
</dbReference>
<dbReference type="EMBL" id="RQTK01000177">
    <property type="protein sequence ID" value="RUS85249.1"/>
    <property type="molecule type" value="Genomic_DNA"/>
</dbReference>
<dbReference type="Proteomes" id="UP000271974">
    <property type="component" value="Unassembled WGS sequence"/>
</dbReference>
<protein>
    <submittedName>
        <fullName evidence="3">Uncharacterized protein</fullName>
    </submittedName>
</protein>
<feature type="compositionally biased region" description="Basic and acidic residues" evidence="2">
    <location>
        <begin position="1383"/>
        <end position="1397"/>
    </location>
</feature>
<sequence>MASKKRVLSLDGFTPEKYADLARKIRFLKATVNVSTKNLKNFSHLICETVVCSDKFYFACAQGAWVLTPHYVEESYSVGSWLPEQDYVHSIRDQSQSAELLAAAQRWRWRWHCFKERPFSGWTVAVLAEGEERIRHKKILSLGGASVVPLPLPLADNQNVSGLTYVFMSQADGQAVSHLQDFGLICLQLSFITDTILKDEELDPFEYLVKSTTNIGTEERTDSPILFDLEASESPRLVDVEHVSSPLSVNCTPLTTTNNLQTKPNIPELVPISSSSLSSGPPKHIDKLNAAPKERKSVQIVTISSLADRCIEEIQYSDHIRKTSFSSAFGKSLQEGDPKEHSAPKRVNTVPQLSQGLRISKQIHPMDPNRPVSSQQMESRCENGLQGNKKRKADTLIDSLPMNKKKAKLAGEPSVSVKSIETFSHTQDRLKKTSSVLSNGLNGNPVLSKSIYVHSPPDEERKLIKKDIEANGVSFSKLNSSFAKLKGSPVNSTTNEIVAPKNLSQFPKGDRNKDKEATSPVPNSSQIACSVSPLSASIYLHGAGARENSHAPPETLGNSNKVNACTKQANPPPEKINKTQSPTKVSQTHPAQTPPRKGKGELFFSETYSSPSLSVQLPPSPFVHSQSSNESSSSRSKNPTSKETHLSSSCPEVSLESASHSIGGKVQKAGSITCTSPGLSLSQSSGTAVKQVQPSLQSFGFSSSFTKGQRSTNKKKLKPKQVAQVSSPTIRNLAKVSSPHRSPQQVLVKQEPGVESPSTNHPPSVQRRVSASSSPDGTSGTTLSDAVVGSTPDKPLVILSSDDEDSEPTDSKAMSGDSRKQGQEKSLSILASKHDQPSQKKHEPEPDTSNSKPQHEESMPCHNSSVVEGSITLTPMVMSKVRKSLTSAFDILAKKQQEETASNSQSQAELVTKRDTPGSAAVGHDSSANSCQSITSLPLHHNPPCSAKNNSQLSFKDHFENVPQSSRIIVKAIEVTKTIESEAAQEMTKAIESEAAQEVTKAIESEAAQEVTKAIESEDAQEVTKTIESEAAQEVTKTIESQAEMTKTEYWQAAPEVRGSVPVLYGQWMEAARELGLNDSAVSHGRPTQHLMPTALVLAQLMSLAGEGSCGEDDVASQAVVYLKGWLDLHPPCSPALTRVYAAALRLDRHDHTFLLDWIKKCALVSEASSDYTHSQALLSFIASVFERDFNSCANIGEKKLLQNCLVVSWLWENPLGVFHTSRTCQLVKLLGTMLKSASKSDLPRGPVGLAAFESVCSLIGLAAECIRLASNCWDLSRQSFSSDAVMAIVTDLGRTIAYHEGDLNSELFLLLLNFIQPSWLRAMVTAHILSSSFNSYLLSEDIQVRSLSLYRIVSQYFFLVPPVSTNLTDEHRPRGRLNCQGIRDDGNNKKDNTELAHRKKPNQQLTKRNPKGETVLHTACIKNNVQLLEELLSQPNVNLNVQDNNGYTPLHEACNHGSVKCVELLLKYVPGSSAKHGSMDMKVKGKLPDTDCNSKSNTESIKDSIVEDNQNESSTMLRKADLNAVGPQGITPLHDAVLNNRVAVCRLLLQYGGPRLLKARTELGYTALDLAETAEMASVLQNCSSATNGQPDTEAHYRLSSLNGSQTEESIEGVPLASLYAVLVGEKTVKYVTCADFSHFLSLLSTLLVAYCESRTRSKYQVLGKCSSDHVKPKCMESSVEDLGPELSDHAVLCELPSHCELLRRHVQKLTLDADFESLRPHLDMFETLCGSFASWQ</sequence>
<dbReference type="SUPFAM" id="SSF48403">
    <property type="entry name" value="Ankyrin repeat"/>
    <property type="match status" value="1"/>
</dbReference>
<dbReference type="PANTHER" id="PTHR46677">
    <property type="entry name" value="SMC5-SMC6 COMPLEX LOCALIZATION FACTOR PROTEIN 1"/>
    <property type="match status" value="1"/>
</dbReference>
<dbReference type="Gene3D" id="3.40.50.10190">
    <property type="entry name" value="BRCT domain"/>
    <property type="match status" value="2"/>
</dbReference>
<feature type="compositionally biased region" description="Polar residues" evidence="2">
    <location>
        <begin position="670"/>
        <end position="711"/>
    </location>
</feature>
<dbReference type="InterPro" id="IPR042479">
    <property type="entry name" value="Slf1"/>
</dbReference>
<feature type="compositionally biased region" description="Basic and acidic residues" evidence="2">
    <location>
        <begin position="1478"/>
        <end position="1490"/>
    </location>
</feature>
<gene>
    <name evidence="3" type="ORF">EGW08_007010</name>
</gene>
<feature type="region of interest" description="Disordered" evidence="2">
    <location>
        <begin position="1476"/>
        <end position="1515"/>
    </location>
</feature>
<comment type="caution">
    <text evidence="3">The sequence shown here is derived from an EMBL/GenBank/DDBJ whole genome shotgun (WGS) entry which is preliminary data.</text>
</comment>
<dbReference type="GO" id="GO:0005634">
    <property type="term" value="C:nucleus"/>
    <property type="evidence" value="ECO:0007669"/>
    <property type="project" value="TreeGrafter"/>
</dbReference>
<dbReference type="InterPro" id="IPR036420">
    <property type="entry name" value="BRCT_dom_sf"/>
</dbReference>
<keyword evidence="1" id="KW-0040">ANK repeat</keyword>
<dbReference type="SMART" id="SM00248">
    <property type="entry name" value="ANK"/>
    <property type="match status" value="3"/>
</dbReference>
<feature type="compositionally biased region" description="Polar residues" evidence="2">
    <location>
        <begin position="899"/>
        <end position="909"/>
    </location>
</feature>
<dbReference type="Pfam" id="PF12796">
    <property type="entry name" value="Ank_2"/>
    <property type="match status" value="1"/>
</dbReference>
<dbReference type="SUPFAM" id="SSF52113">
    <property type="entry name" value="BRCT domain"/>
    <property type="match status" value="1"/>
</dbReference>
<dbReference type="GO" id="GO:2000781">
    <property type="term" value="P:positive regulation of double-strand break repair"/>
    <property type="evidence" value="ECO:0007669"/>
    <property type="project" value="InterPro"/>
</dbReference>
<feature type="region of interest" description="Disordered" evidence="2">
    <location>
        <begin position="1371"/>
        <end position="1410"/>
    </location>
</feature>
<keyword evidence="4" id="KW-1185">Reference proteome</keyword>
<dbReference type="GO" id="GO:1990166">
    <property type="term" value="P:protein localization to site of double-strand break"/>
    <property type="evidence" value="ECO:0007669"/>
    <property type="project" value="TreeGrafter"/>
</dbReference>
<feature type="compositionally biased region" description="Polar residues" evidence="2">
    <location>
        <begin position="646"/>
        <end position="660"/>
    </location>
</feature>
<dbReference type="Gene3D" id="1.25.40.20">
    <property type="entry name" value="Ankyrin repeat-containing domain"/>
    <property type="match status" value="2"/>
</dbReference>
<feature type="compositionally biased region" description="Basic and acidic residues" evidence="2">
    <location>
        <begin position="832"/>
        <end position="845"/>
    </location>
</feature>
<dbReference type="PANTHER" id="PTHR46677:SF1">
    <property type="entry name" value="SMC5-SMC6 COMPLEX LOCALIZATION FACTOR PROTEIN 1"/>
    <property type="match status" value="1"/>
</dbReference>
<reference evidence="3 4" key="1">
    <citation type="submission" date="2019-01" db="EMBL/GenBank/DDBJ databases">
        <title>A draft genome assembly of the solar-powered sea slug Elysia chlorotica.</title>
        <authorList>
            <person name="Cai H."/>
            <person name="Li Q."/>
            <person name="Fang X."/>
            <person name="Li J."/>
            <person name="Curtis N.E."/>
            <person name="Altenburger A."/>
            <person name="Shibata T."/>
            <person name="Feng M."/>
            <person name="Maeda T."/>
            <person name="Schwartz J.A."/>
            <person name="Shigenobu S."/>
            <person name="Lundholm N."/>
            <person name="Nishiyama T."/>
            <person name="Yang H."/>
            <person name="Hasebe M."/>
            <person name="Li S."/>
            <person name="Pierce S.K."/>
            <person name="Wang J."/>
        </authorList>
    </citation>
    <scope>NUCLEOTIDE SEQUENCE [LARGE SCALE GENOMIC DNA]</scope>
    <source>
        <strain evidence="3">EC2010</strain>
        <tissue evidence="3">Whole organism of an adult</tissue>
    </source>
</reference>
<feature type="compositionally biased region" description="Polar residues" evidence="2">
    <location>
        <begin position="756"/>
        <end position="784"/>
    </location>
</feature>
<organism evidence="3 4">
    <name type="scientific">Elysia chlorotica</name>
    <name type="common">Eastern emerald elysia</name>
    <name type="synonym">Sea slug</name>
    <dbReference type="NCBI Taxonomy" id="188477"/>
    <lineage>
        <taxon>Eukaryota</taxon>
        <taxon>Metazoa</taxon>
        <taxon>Spiralia</taxon>
        <taxon>Lophotrochozoa</taxon>
        <taxon>Mollusca</taxon>
        <taxon>Gastropoda</taxon>
        <taxon>Heterobranchia</taxon>
        <taxon>Euthyneura</taxon>
        <taxon>Panpulmonata</taxon>
        <taxon>Sacoglossa</taxon>
        <taxon>Placobranchoidea</taxon>
        <taxon>Plakobranchidae</taxon>
        <taxon>Elysia</taxon>
    </lineage>
</organism>
<name>A0A433TUM7_ELYCH</name>